<dbReference type="eggNOG" id="COG0438">
    <property type="taxonomic scope" value="Bacteria"/>
</dbReference>
<evidence type="ECO:0008006" key="6">
    <source>
        <dbReference type="Google" id="ProtNLM"/>
    </source>
</evidence>
<sequence length="354" mass="40486">MKILFDHQIFSLIYGGASKYFAMLMDNLPRGTWDCTARFSSNEYVRDKQLLSPTCKKHFRGQNVLQERLNRPYTNWKIGRGQFDVFHQTNFGTYCLNALGNRPMVTTYHDSNLSTIDPHPEIVERQRVSLNRADAIITVSKNTRADLLRLFPIDESKVHVIYHGIERTDLSRLPKERIIQSPYILYVGRRSKFKNYENFVRACSMVVARHPELQIVCTAAHFSEQEQALHHKLGIAGNIQSVMADEPTMERLYRDALAFVFPSFYEGFGMPILEAWNCGCPVLLSDASCFPEIAGDAGLYFNPSSADDMTSKILSVIESPTLRQSLITRAALRLPLFSWQKCADEHMQVYSSLI</sequence>
<dbReference type="Proteomes" id="UP000016023">
    <property type="component" value="Unassembled WGS sequence"/>
</dbReference>
<dbReference type="InterPro" id="IPR001296">
    <property type="entry name" value="Glyco_trans_1"/>
</dbReference>
<dbReference type="EMBL" id="AGWK01000044">
    <property type="protein sequence ID" value="EHO67973.1"/>
    <property type="molecule type" value="Genomic_DNA"/>
</dbReference>
<dbReference type="SUPFAM" id="SSF53756">
    <property type="entry name" value="UDP-Glycosyltransferase/glycogen phosphorylase"/>
    <property type="match status" value="1"/>
</dbReference>
<dbReference type="RefSeq" id="WP_006953221.1">
    <property type="nucleotide sequence ID" value="NZ_JH594523.1"/>
</dbReference>
<evidence type="ECO:0000313" key="4">
    <source>
        <dbReference type="EMBL" id="EHO67973.1"/>
    </source>
</evidence>
<proteinExistence type="predicted"/>
<dbReference type="Pfam" id="PF13439">
    <property type="entry name" value="Glyco_transf_4"/>
    <property type="match status" value="1"/>
</dbReference>
<gene>
    <name evidence="4" type="ORF">HMPREF9140_01690</name>
</gene>
<dbReference type="GO" id="GO:0009103">
    <property type="term" value="P:lipopolysaccharide biosynthetic process"/>
    <property type="evidence" value="ECO:0007669"/>
    <property type="project" value="TreeGrafter"/>
</dbReference>
<evidence type="ECO:0000256" key="1">
    <source>
        <dbReference type="ARBA" id="ARBA00022679"/>
    </source>
</evidence>
<dbReference type="GO" id="GO:0016757">
    <property type="term" value="F:glycosyltransferase activity"/>
    <property type="evidence" value="ECO:0007669"/>
    <property type="project" value="InterPro"/>
</dbReference>
<reference evidence="4 5" key="1">
    <citation type="submission" date="2011-12" db="EMBL/GenBank/DDBJ databases">
        <title>The Genome Sequence of Prevotella micans F0438.</title>
        <authorList>
            <consortium name="The Broad Institute Genome Sequencing Platform"/>
            <person name="Earl A."/>
            <person name="Ward D."/>
            <person name="Feldgarden M."/>
            <person name="Gevers D."/>
            <person name="Izard J."/>
            <person name="Baranova O.V."/>
            <person name="Blanton J.M."/>
            <person name="Wade W.G."/>
            <person name="Dewhirst F.E."/>
            <person name="Young S.K."/>
            <person name="Zeng Q."/>
            <person name="Gargeya S."/>
            <person name="Fitzgerald M."/>
            <person name="Haas B."/>
            <person name="Abouelleil A."/>
            <person name="Alvarado L."/>
            <person name="Arachchi H.M."/>
            <person name="Berlin A."/>
            <person name="Chapman S.B."/>
            <person name="Gearin G."/>
            <person name="Goldberg J."/>
            <person name="Griggs A."/>
            <person name="Gujja S."/>
            <person name="Hansen M."/>
            <person name="Heiman D."/>
            <person name="Howarth C."/>
            <person name="Larimer J."/>
            <person name="Lui A."/>
            <person name="MacDonald P.J.P."/>
            <person name="McCowen C."/>
            <person name="Montmayeur A."/>
            <person name="Murphy C."/>
            <person name="Neiman D."/>
            <person name="Pearson M."/>
            <person name="Priest M."/>
            <person name="Roberts A."/>
            <person name="Saif S."/>
            <person name="Shea T."/>
            <person name="Sisk P."/>
            <person name="Stolte C."/>
            <person name="Sykes S."/>
            <person name="Wortman J."/>
            <person name="Nusbaum C."/>
            <person name="Birren B."/>
        </authorList>
    </citation>
    <scope>NUCLEOTIDE SEQUENCE [LARGE SCALE GENOMIC DNA]</scope>
    <source>
        <strain evidence="4 5">F0438</strain>
    </source>
</reference>
<accession>H1Q452</accession>
<organism evidence="4 5">
    <name type="scientific">Prevotella micans F0438</name>
    <dbReference type="NCBI Taxonomy" id="883158"/>
    <lineage>
        <taxon>Bacteria</taxon>
        <taxon>Pseudomonadati</taxon>
        <taxon>Bacteroidota</taxon>
        <taxon>Bacteroidia</taxon>
        <taxon>Bacteroidales</taxon>
        <taxon>Prevotellaceae</taxon>
        <taxon>Prevotella</taxon>
    </lineage>
</organism>
<keyword evidence="1" id="KW-0808">Transferase</keyword>
<dbReference type="HOGENOM" id="CLU_009583_27_0_10"/>
<dbReference type="InterPro" id="IPR028098">
    <property type="entry name" value="Glyco_trans_4-like_N"/>
</dbReference>
<keyword evidence="5" id="KW-1185">Reference proteome</keyword>
<name>H1Q452_9BACT</name>
<dbReference type="STRING" id="883158.HMPREF9140_01690"/>
<evidence type="ECO:0000259" key="2">
    <source>
        <dbReference type="Pfam" id="PF00534"/>
    </source>
</evidence>
<dbReference type="PATRIC" id="fig|883158.3.peg.1693"/>
<feature type="domain" description="Glycosyl transferase family 1" evidence="2">
    <location>
        <begin position="180"/>
        <end position="331"/>
    </location>
</feature>
<dbReference type="PANTHER" id="PTHR46401:SF2">
    <property type="entry name" value="GLYCOSYLTRANSFERASE WBBK-RELATED"/>
    <property type="match status" value="1"/>
</dbReference>
<dbReference type="CDD" id="cd03809">
    <property type="entry name" value="GT4_MtfB-like"/>
    <property type="match status" value="1"/>
</dbReference>
<protein>
    <recommendedName>
        <fullName evidence="6">Glycosyl transferase family 1 domain-containing protein</fullName>
    </recommendedName>
</protein>
<dbReference type="Gene3D" id="3.40.50.2000">
    <property type="entry name" value="Glycogen Phosphorylase B"/>
    <property type="match status" value="2"/>
</dbReference>
<dbReference type="PANTHER" id="PTHR46401">
    <property type="entry name" value="GLYCOSYLTRANSFERASE WBBK-RELATED"/>
    <property type="match status" value="1"/>
</dbReference>
<dbReference type="Pfam" id="PF00534">
    <property type="entry name" value="Glycos_transf_1"/>
    <property type="match status" value="1"/>
</dbReference>
<evidence type="ECO:0000313" key="5">
    <source>
        <dbReference type="Proteomes" id="UP000016023"/>
    </source>
</evidence>
<evidence type="ECO:0000259" key="3">
    <source>
        <dbReference type="Pfam" id="PF13439"/>
    </source>
</evidence>
<comment type="caution">
    <text evidence="4">The sequence shown here is derived from an EMBL/GenBank/DDBJ whole genome shotgun (WGS) entry which is preliminary data.</text>
</comment>
<dbReference type="AlphaFoldDB" id="H1Q452"/>
<feature type="domain" description="Glycosyltransferase subfamily 4-like N-terminal" evidence="3">
    <location>
        <begin position="15"/>
        <end position="166"/>
    </location>
</feature>